<dbReference type="AlphaFoldDB" id="A0A7R9PDC2"/>
<name>A0A7R9PDC2_TIMCA</name>
<evidence type="ECO:0000313" key="2">
    <source>
        <dbReference type="EMBL" id="CAD7579002.1"/>
    </source>
</evidence>
<evidence type="ECO:0000256" key="1">
    <source>
        <dbReference type="SAM" id="MobiDB-lite"/>
    </source>
</evidence>
<feature type="region of interest" description="Disordered" evidence="1">
    <location>
        <begin position="297"/>
        <end position="331"/>
    </location>
</feature>
<organism evidence="2">
    <name type="scientific">Timema californicum</name>
    <name type="common">California timema</name>
    <name type="synonym">Walking stick</name>
    <dbReference type="NCBI Taxonomy" id="61474"/>
    <lineage>
        <taxon>Eukaryota</taxon>
        <taxon>Metazoa</taxon>
        <taxon>Ecdysozoa</taxon>
        <taxon>Arthropoda</taxon>
        <taxon>Hexapoda</taxon>
        <taxon>Insecta</taxon>
        <taxon>Pterygota</taxon>
        <taxon>Neoptera</taxon>
        <taxon>Polyneoptera</taxon>
        <taxon>Phasmatodea</taxon>
        <taxon>Timematodea</taxon>
        <taxon>Timematoidea</taxon>
        <taxon>Timematidae</taxon>
        <taxon>Timema</taxon>
    </lineage>
</organism>
<proteinExistence type="predicted"/>
<accession>A0A7R9PDC2</accession>
<protein>
    <submittedName>
        <fullName evidence="2">(California timema) hypothetical protein</fullName>
    </submittedName>
</protein>
<reference evidence="2" key="1">
    <citation type="submission" date="2020-11" db="EMBL/GenBank/DDBJ databases">
        <authorList>
            <person name="Tran Van P."/>
        </authorList>
    </citation>
    <scope>NUCLEOTIDE SEQUENCE</scope>
</reference>
<dbReference type="EMBL" id="OE189462">
    <property type="protein sequence ID" value="CAD7579002.1"/>
    <property type="molecule type" value="Genomic_DNA"/>
</dbReference>
<sequence>MLNQWRDLIRQSYQELRSFFENSAIPNILEHYDFIKSNSEGIREIIKWQYVNQVQEGDTNGLLLNLLKSASNLAIQRLGLEKDSFNHSVGRQSKNSYRQCPGGPFQSASNLAIQRLGLEKDSFNHSVGRQSKNSYRQCPGGPFQSASNLAIQRLGLEKDSFNHSVGRMSNRAIKHLVIERGPLNTSVGRPTTSSCRYHGSGWLRLHFNETLLHFERKMSVQRPNQYTEHGQTSPKGFPATLPVGSVAPHSATTDTHRDRKLFARYGVKSTSVIPGTQAPEKLAPALPCQPALHYLRKKPSTGTGWREELAPPSDHPITRKSGAHSPNSRLLRPSLICPRTIIETNYPELPSGDLKEVP</sequence>
<gene>
    <name evidence="2" type="ORF">TCMB3V08_LOCUS11539</name>
</gene>